<dbReference type="AlphaFoldDB" id="A0AAV2R8N5"/>
<evidence type="ECO:0000313" key="2">
    <source>
        <dbReference type="EMBL" id="CAL4117787.1"/>
    </source>
</evidence>
<organism evidence="2 3">
    <name type="scientific">Meganyctiphanes norvegica</name>
    <name type="common">Northern krill</name>
    <name type="synonym">Thysanopoda norvegica</name>
    <dbReference type="NCBI Taxonomy" id="48144"/>
    <lineage>
        <taxon>Eukaryota</taxon>
        <taxon>Metazoa</taxon>
        <taxon>Ecdysozoa</taxon>
        <taxon>Arthropoda</taxon>
        <taxon>Crustacea</taxon>
        <taxon>Multicrustacea</taxon>
        <taxon>Malacostraca</taxon>
        <taxon>Eumalacostraca</taxon>
        <taxon>Eucarida</taxon>
        <taxon>Euphausiacea</taxon>
        <taxon>Euphausiidae</taxon>
        <taxon>Meganyctiphanes</taxon>
    </lineage>
</organism>
<accession>A0AAV2R8N5</accession>
<sequence length="107" mass="11252">LRVILWVCLLLVATIRSAEARPQAQISQIGIGIGSVFAGIGQGISEAFRGIGEFVGSITQSRGFNNHGTISHVGTGLHAPHQRMGLPAPPQPTFQQGLDSTVVILVE</sequence>
<evidence type="ECO:0000256" key="1">
    <source>
        <dbReference type="SAM" id="SignalP"/>
    </source>
</evidence>
<comment type="caution">
    <text evidence="2">The sequence shown here is derived from an EMBL/GenBank/DDBJ whole genome shotgun (WGS) entry which is preliminary data.</text>
</comment>
<protein>
    <recommendedName>
        <fullName evidence="4">Secreted protein</fullName>
    </recommendedName>
</protein>
<dbReference type="EMBL" id="CAXKWB010017047">
    <property type="protein sequence ID" value="CAL4117787.1"/>
    <property type="molecule type" value="Genomic_DNA"/>
</dbReference>
<dbReference type="Proteomes" id="UP001497623">
    <property type="component" value="Unassembled WGS sequence"/>
</dbReference>
<evidence type="ECO:0008006" key="4">
    <source>
        <dbReference type="Google" id="ProtNLM"/>
    </source>
</evidence>
<feature type="chain" id="PRO_5043315356" description="Secreted protein" evidence="1">
    <location>
        <begin position="21"/>
        <end position="107"/>
    </location>
</feature>
<keyword evidence="1" id="KW-0732">Signal</keyword>
<gene>
    <name evidence="2" type="ORF">MNOR_LOCUS21286</name>
</gene>
<reference evidence="2 3" key="1">
    <citation type="submission" date="2024-05" db="EMBL/GenBank/DDBJ databases">
        <authorList>
            <person name="Wallberg A."/>
        </authorList>
    </citation>
    <scope>NUCLEOTIDE SEQUENCE [LARGE SCALE GENOMIC DNA]</scope>
</reference>
<proteinExistence type="predicted"/>
<evidence type="ECO:0000313" key="3">
    <source>
        <dbReference type="Proteomes" id="UP001497623"/>
    </source>
</evidence>
<feature type="signal peptide" evidence="1">
    <location>
        <begin position="1"/>
        <end position="20"/>
    </location>
</feature>
<feature type="non-terminal residue" evidence="2">
    <location>
        <position position="1"/>
    </location>
</feature>
<name>A0AAV2R8N5_MEGNR</name>
<keyword evidence="3" id="KW-1185">Reference proteome</keyword>